<proteinExistence type="predicted"/>
<feature type="compositionally biased region" description="Acidic residues" evidence="1">
    <location>
        <begin position="20"/>
        <end position="30"/>
    </location>
</feature>
<gene>
    <name evidence="2" type="ORF">F2Q69_00020978</name>
</gene>
<dbReference type="EMBL" id="QGKX02001290">
    <property type="protein sequence ID" value="KAF3538471.1"/>
    <property type="molecule type" value="Genomic_DNA"/>
</dbReference>
<organism evidence="2 3">
    <name type="scientific">Brassica cretica</name>
    <name type="common">Mustard</name>
    <dbReference type="NCBI Taxonomy" id="69181"/>
    <lineage>
        <taxon>Eukaryota</taxon>
        <taxon>Viridiplantae</taxon>
        <taxon>Streptophyta</taxon>
        <taxon>Embryophyta</taxon>
        <taxon>Tracheophyta</taxon>
        <taxon>Spermatophyta</taxon>
        <taxon>Magnoliopsida</taxon>
        <taxon>eudicotyledons</taxon>
        <taxon>Gunneridae</taxon>
        <taxon>Pentapetalae</taxon>
        <taxon>rosids</taxon>
        <taxon>malvids</taxon>
        <taxon>Brassicales</taxon>
        <taxon>Brassicaceae</taxon>
        <taxon>Brassiceae</taxon>
        <taxon>Brassica</taxon>
    </lineage>
</organism>
<evidence type="ECO:0000313" key="2">
    <source>
        <dbReference type="EMBL" id="KAF3538471.1"/>
    </source>
</evidence>
<dbReference type="AlphaFoldDB" id="A0A8S9QBX2"/>
<comment type="caution">
    <text evidence="2">The sequence shown here is derived from an EMBL/GenBank/DDBJ whole genome shotgun (WGS) entry which is preliminary data.</text>
</comment>
<protein>
    <submittedName>
        <fullName evidence="2">Uncharacterized protein</fullName>
    </submittedName>
</protein>
<dbReference type="Proteomes" id="UP000712600">
    <property type="component" value="Unassembled WGS sequence"/>
</dbReference>
<feature type="region of interest" description="Disordered" evidence="1">
    <location>
        <begin position="1"/>
        <end position="52"/>
    </location>
</feature>
<evidence type="ECO:0000256" key="1">
    <source>
        <dbReference type="SAM" id="MobiDB-lite"/>
    </source>
</evidence>
<sequence length="105" mass="11405">MQRRWRGDDRGRRRGGGDGGTDEPDTEAEVDAVQRKNSPPQSLSSPLQSANTHEIQIHITPIRSSSPPIRMVLLLPDAYSVKLPLCYSSGRCEASSSGSVAKMKA</sequence>
<reference evidence="2" key="1">
    <citation type="submission" date="2019-12" db="EMBL/GenBank/DDBJ databases">
        <title>Genome sequencing and annotation of Brassica cretica.</title>
        <authorList>
            <person name="Studholme D.J."/>
            <person name="Sarris P."/>
        </authorList>
    </citation>
    <scope>NUCLEOTIDE SEQUENCE</scope>
    <source>
        <strain evidence="2">PFS-109/04</strain>
        <tissue evidence="2">Leaf</tissue>
    </source>
</reference>
<name>A0A8S9QBX2_BRACR</name>
<feature type="compositionally biased region" description="Low complexity" evidence="1">
    <location>
        <begin position="38"/>
        <end position="49"/>
    </location>
</feature>
<evidence type="ECO:0000313" key="3">
    <source>
        <dbReference type="Proteomes" id="UP000712600"/>
    </source>
</evidence>
<accession>A0A8S9QBX2</accession>
<feature type="compositionally biased region" description="Basic and acidic residues" evidence="1">
    <location>
        <begin position="1"/>
        <end position="11"/>
    </location>
</feature>